<dbReference type="EC" id="2.7.11.1" evidence="1"/>
<dbReference type="Gene3D" id="1.10.510.10">
    <property type="entry name" value="Transferase(Phosphotransferase) domain 1"/>
    <property type="match status" value="1"/>
</dbReference>
<evidence type="ECO:0000313" key="7">
    <source>
        <dbReference type="EMBL" id="CDW87616.1"/>
    </source>
</evidence>
<dbReference type="PROSITE" id="PS00109">
    <property type="entry name" value="PROTEIN_KINASE_TYR"/>
    <property type="match status" value="1"/>
</dbReference>
<name>A0A078AZU3_STYLE</name>
<evidence type="ECO:0000313" key="8">
    <source>
        <dbReference type="Proteomes" id="UP000039865"/>
    </source>
</evidence>
<dbReference type="InterPro" id="IPR036322">
    <property type="entry name" value="WD40_repeat_dom_sf"/>
</dbReference>
<keyword evidence="5" id="KW-0067">ATP-binding</keyword>
<dbReference type="Proteomes" id="UP000039865">
    <property type="component" value="Unassembled WGS sequence"/>
</dbReference>
<reference evidence="7 8" key="1">
    <citation type="submission" date="2014-06" db="EMBL/GenBank/DDBJ databases">
        <authorList>
            <person name="Swart Estienne"/>
        </authorList>
    </citation>
    <scope>NUCLEOTIDE SEQUENCE [LARGE SCALE GENOMIC DNA]</scope>
    <source>
        <strain evidence="7 8">130c</strain>
    </source>
</reference>
<dbReference type="SUPFAM" id="SSF50978">
    <property type="entry name" value="WD40 repeat-like"/>
    <property type="match status" value="1"/>
</dbReference>
<organism evidence="7 8">
    <name type="scientific">Stylonychia lemnae</name>
    <name type="common">Ciliate</name>
    <dbReference type="NCBI Taxonomy" id="5949"/>
    <lineage>
        <taxon>Eukaryota</taxon>
        <taxon>Sar</taxon>
        <taxon>Alveolata</taxon>
        <taxon>Ciliophora</taxon>
        <taxon>Intramacronucleata</taxon>
        <taxon>Spirotrichea</taxon>
        <taxon>Stichotrichia</taxon>
        <taxon>Sporadotrichida</taxon>
        <taxon>Oxytrichidae</taxon>
        <taxon>Stylonychinae</taxon>
        <taxon>Stylonychia</taxon>
    </lineage>
</organism>
<dbReference type="CDD" id="cd14014">
    <property type="entry name" value="STKc_PknB_like"/>
    <property type="match status" value="1"/>
</dbReference>
<evidence type="ECO:0000256" key="1">
    <source>
        <dbReference type="ARBA" id="ARBA00012513"/>
    </source>
</evidence>
<evidence type="ECO:0000256" key="2">
    <source>
        <dbReference type="ARBA" id="ARBA00022679"/>
    </source>
</evidence>
<dbReference type="InParanoid" id="A0A078AZU3"/>
<keyword evidence="3" id="KW-0547">Nucleotide-binding</keyword>
<evidence type="ECO:0000256" key="4">
    <source>
        <dbReference type="ARBA" id="ARBA00022777"/>
    </source>
</evidence>
<evidence type="ECO:0000259" key="6">
    <source>
        <dbReference type="PROSITE" id="PS50011"/>
    </source>
</evidence>
<sequence>MQKSIQLRIINDEIRYEIEKSIKKGGFGEVHQVVDKLDKNKTKYAMKYQQLANILNSNNSLEYELLRILREICSYQLRHPNITCVKDSFFNNNGKLVLIQELAQCDLQGYVRQQGGNLHPQKIVAIMIQILNGLEYIHSLDIIHRDISPDNILMFEGEIVKICDFGIASFSQETFSVSGKKLYIAPEALEGDHKTDQKSDVWSLGVLLYYLCSGQSALHGIPLREIIKIRQAEEHYRLQLPNNYNQFDEILNRMMQLKPFARPSVKEIKNVFYQMIEEEAKMQYQRELLISELEQKLKDSHKIICESEKDDASSSELIQHINLSQFLKQAVSEINDFANINIESSLNIDDIQSFAEDFQGFGLTKAEIEQQKLLMASYNKQNQVSTFQKDQSQRIQNRFNRDVGNKLQQRVELKQKQLVEVNFKIIKSNVFQQSSYPLSYVYKSAAMYVATYSNGRQIRMTNDFVLLQNEDDTNYCCYHLQGSVLFQQKQNKMIRCNPKSLKSLFPPQGNFSNTKQKVTKFIQFSNDVILTGQLNGYIQLFSVSNKKYSQEFQLQKSGTINDICLAQSKQDQIYAFGCDRGLFIGVFFDNSPHNQNGSFDSNEYNFEFVQMEDQVFCSGSFCNTVMQVKQGFIAGTFKDVGNDNAYLIIINIEDKSQIRKLMFKGLLGIYSTLDYDYDKYPFTFAKDQKALYIVNIQTLEKKEIIQSEYQSRPSHQSLYIYQEDLNNSKILRIVDLLYSKNQSEIRELEIQMP</sequence>
<gene>
    <name evidence="7" type="primary">Contig3273.g3498</name>
    <name evidence="7" type="ORF">STYLEM_16725</name>
</gene>
<dbReference type="AlphaFoldDB" id="A0A078AZU3"/>
<keyword evidence="8" id="KW-1185">Reference proteome</keyword>
<protein>
    <recommendedName>
        <fullName evidence="1">non-specific serine/threonine protein kinase</fullName>
        <ecNumber evidence="1">2.7.11.1</ecNumber>
    </recommendedName>
</protein>
<keyword evidence="2" id="KW-0808">Transferase</keyword>
<dbReference type="InterPro" id="IPR000719">
    <property type="entry name" value="Prot_kinase_dom"/>
</dbReference>
<feature type="domain" description="Protein kinase" evidence="6">
    <location>
        <begin position="16"/>
        <end position="273"/>
    </location>
</feature>
<dbReference type="OrthoDB" id="285969at2759"/>
<evidence type="ECO:0000256" key="3">
    <source>
        <dbReference type="ARBA" id="ARBA00022741"/>
    </source>
</evidence>
<evidence type="ECO:0000256" key="5">
    <source>
        <dbReference type="ARBA" id="ARBA00022840"/>
    </source>
</evidence>
<dbReference type="SUPFAM" id="SSF56112">
    <property type="entry name" value="Protein kinase-like (PK-like)"/>
    <property type="match status" value="1"/>
</dbReference>
<proteinExistence type="predicted"/>
<dbReference type="InterPro" id="IPR050660">
    <property type="entry name" value="NEK_Ser/Thr_kinase"/>
</dbReference>
<dbReference type="GO" id="GO:0005524">
    <property type="term" value="F:ATP binding"/>
    <property type="evidence" value="ECO:0007669"/>
    <property type="project" value="UniProtKB-KW"/>
</dbReference>
<dbReference type="Pfam" id="PF00069">
    <property type="entry name" value="Pkinase"/>
    <property type="match status" value="1"/>
</dbReference>
<dbReference type="EMBL" id="CCKQ01015774">
    <property type="protein sequence ID" value="CDW87616.1"/>
    <property type="molecule type" value="Genomic_DNA"/>
</dbReference>
<dbReference type="PANTHER" id="PTHR43671:SF13">
    <property type="entry name" value="SERINE_THREONINE-PROTEIN KINASE NEK2"/>
    <property type="match status" value="1"/>
</dbReference>
<accession>A0A078AZU3</accession>
<dbReference type="InterPro" id="IPR008266">
    <property type="entry name" value="Tyr_kinase_AS"/>
</dbReference>
<keyword evidence="4 7" id="KW-0418">Kinase</keyword>
<dbReference type="PROSITE" id="PS50011">
    <property type="entry name" value="PROTEIN_KINASE_DOM"/>
    <property type="match status" value="1"/>
</dbReference>
<dbReference type="PANTHER" id="PTHR43671">
    <property type="entry name" value="SERINE/THREONINE-PROTEIN KINASE NEK"/>
    <property type="match status" value="1"/>
</dbReference>
<dbReference type="GO" id="GO:0004674">
    <property type="term" value="F:protein serine/threonine kinase activity"/>
    <property type="evidence" value="ECO:0007669"/>
    <property type="project" value="UniProtKB-EC"/>
</dbReference>
<dbReference type="InterPro" id="IPR011009">
    <property type="entry name" value="Kinase-like_dom_sf"/>
</dbReference>